<keyword evidence="1" id="KW-0812">Transmembrane</keyword>
<dbReference type="GeneID" id="4315947"/>
<dbReference type="Proteomes" id="UP000007963">
    <property type="component" value="Unassembled WGS sequence"/>
</dbReference>
<dbReference type="PANTHER" id="PTHR31571:SF5">
    <property type="entry name" value="ALTERED INHERITANCE OF MITOCHONDRIA PROTEIN 6"/>
    <property type="match status" value="1"/>
</dbReference>
<name>Q0CYN1_ASPTN</name>
<dbReference type="VEuPathDB" id="FungiDB:ATEG_01203"/>
<accession>Q0CYN1</accession>
<dbReference type="RefSeq" id="XP_001208568.1">
    <property type="nucleotide sequence ID" value="XM_001208568.1"/>
</dbReference>
<proteinExistence type="predicted"/>
<evidence type="ECO:0000313" key="2">
    <source>
        <dbReference type="EMBL" id="EAU37960.1"/>
    </source>
</evidence>
<dbReference type="OrthoDB" id="4499526at2759"/>
<protein>
    <recommendedName>
        <fullName evidence="4">Altered inheritance of mitochondria protein 6</fullName>
    </recommendedName>
</protein>
<organism evidence="2 3">
    <name type="scientific">Aspergillus terreus (strain NIH 2624 / FGSC A1156)</name>
    <dbReference type="NCBI Taxonomy" id="341663"/>
    <lineage>
        <taxon>Eukaryota</taxon>
        <taxon>Fungi</taxon>
        <taxon>Dikarya</taxon>
        <taxon>Ascomycota</taxon>
        <taxon>Pezizomycotina</taxon>
        <taxon>Eurotiomycetes</taxon>
        <taxon>Eurotiomycetidae</taxon>
        <taxon>Eurotiales</taxon>
        <taxon>Aspergillaceae</taxon>
        <taxon>Aspergillus</taxon>
        <taxon>Aspergillus subgen. Circumdati</taxon>
    </lineage>
</organism>
<evidence type="ECO:0000256" key="1">
    <source>
        <dbReference type="SAM" id="Phobius"/>
    </source>
</evidence>
<dbReference type="HOGENOM" id="CLU_031561_2_0_1"/>
<evidence type="ECO:0000313" key="3">
    <source>
        <dbReference type="Proteomes" id="UP000007963"/>
    </source>
</evidence>
<dbReference type="eggNOG" id="ENOG502QVA8">
    <property type="taxonomic scope" value="Eukaryota"/>
</dbReference>
<gene>
    <name evidence="2" type="ORF">ATEG_01203</name>
</gene>
<dbReference type="STRING" id="341663.Q0CYN1"/>
<dbReference type="OMA" id="IPWWRRF"/>
<evidence type="ECO:0008006" key="4">
    <source>
        <dbReference type="Google" id="ProtNLM"/>
    </source>
</evidence>
<dbReference type="EMBL" id="CH476595">
    <property type="protein sequence ID" value="EAU37960.1"/>
    <property type="molecule type" value="Genomic_DNA"/>
</dbReference>
<dbReference type="InterPro" id="IPR051236">
    <property type="entry name" value="HAT_RTT109-like"/>
</dbReference>
<feature type="transmembrane region" description="Helical" evidence="1">
    <location>
        <begin position="63"/>
        <end position="87"/>
    </location>
</feature>
<keyword evidence="1" id="KW-0472">Membrane</keyword>
<sequence>MAASESPPCRTADLLQPDEYDEYSWMLLEDHPLRSHPTDCWPDVFAFLGRCYTALKQRWTERLFPVLCLFLMFTMVVQFIASLPYGISHLLLRKELDNLGTVQWPAEFGDSPAACLAYNPLAHADAITYAVDAGCTGVRADVWLGRHEQLTVGAKPAADATLQTVYLEPLLAQLDDANRDPAAAPAGVFPADPTRPFVLLLELHAPLHAVQPRLDALLAPFRERGYLSFTNGSRTVSRSLTVVLGGDLSVDAADVDPAAVSSSLFFDVPATAPAEHEHEHEHEPNTAHPMMHPYTASTNFTSTIGAPRRGRFSRPQLDQVRAQVRAAHARGARARFTDIPCYSARLRRVIWRMLVREGADVVEVDWSGCQGRWWRGFITFGGHA</sequence>
<reference evidence="3" key="1">
    <citation type="submission" date="2005-09" db="EMBL/GenBank/DDBJ databases">
        <title>Annotation of the Aspergillus terreus NIH2624 genome.</title>
        <authorList>
            <person name="Birren B.W."/>
            <person name="Lander E.S."/>
            <person name="Galagan J.E."/>
            <person name="Nusbaum C."/>
            <person name="Devon K."/>
            <person name="Henn M."/>
            <person name="Ma L.-J."/>
            <person name="Jaffe D.B."/>
            <person name="Butler J."/>
            <person name="Alvarez P."/>
            <person name="Gnerre S."/>
            <person name="Grabherr M."/>
            <person name="Kleber M."/>
            <person name="Mauceli E.W."/>
            <person name="Brockman W."/>
            <person name="Rounsley S."/>
            <person name="Young S.K."/>
            <person name="LaButti K."/>
            <person name="Pushparaj V."/>
            <person name="DeCaprio D."/>
            <person name="Crawford M."/>
            <person name="Koehrsen M."/>
            <person name="Engels R."/>
            <person name="Montgomery P."/>
            <person name="Pearson M."/>
            <person name="Howarth C."/>
            <person name="Larson L."/>
            <person name="Luoma S."/>
            <person name="White J."/>
            <person name="Alvarado L."/>
            <person name="Kodira C.D."/>
            <person name="Zeng Q."/>
            <person name="Oleary S."/>
            <person name="Yandava C."/>
            <person name="Denning D.W."/>
            <person name="Nierman W.C."/>
            <person name="Milne T."/>
            <person name="Madden K."/>
        </authorList>
    </citation>
    <scope>NUCLEOTIDE SEQUENCE [LARGE SCALE GENOMIC DNA]</scope>
    <source>
        <strain evidence="3">NIH 2624 / FGSC A1156</strain>
    </source>
</reference>
<dbReference type="PANTHER" id="PTHR31571">
    <property type="entry name" value="ALTERED INHERITANCE OF MITOCHONDRIA PROTEIN 6"/>
    <property type="match status" value="1"/>
</dbReference>
<keyword evidence="1" id="KW-1133">Transmembrane helix</keyword>
<dbReference type="AlphaFoldDB" id="Q0CYN1"/>